<name>A0ABY5J3U8_9BACT</name>
<proteinExistence type="predicted"/>
<dbReference type="EMBL" id="CP101808">
    <property type="protein sequence ID" value="UUD37196.1"/>
    <property type="molecule type" value="Genomic_DNA"/>
</dbReference>
<evidence type="ECO:0000256" key="1">
    <source>
        <dbReference type="ARBA" id="ARBA00022801"/>
    </source>
</evidence>
<dbReference type="PROSITE" id="PS51462">
    <property type="entry name" value="NUDIX"/>
    <property type="match status" value="1"/>
</dbReference>
<evidence type="ECO:0000313" key="4">
    <source>
        <dbReference type="Proteomes" id="UP001059576"/>
    </source>
</evidence>
<dbReference type="PROSITE" id="PS00893">
    <property type="entry name" value="NUDIX_BOX"/>
    <property type="match status" value="1"/>
</dbReference>
<dbReference type="InterPro" id="IPR020084">
    <property type="entry name" value="NUDIX_hydrolase_CS"/>
</dbReference>
<organism evidence="3 4">
    <name type="scientific">Mycoplasmopsis equigenitalium</name>
    <dbReference type="NCBI Taxonomy" id="114883"/>
    <lineage>
        <taxon>Bacteria</taxon>
        <taxon>Bacillati</taxon>
        <taxon>Mycoplasmatota</taxon>
        <taxon>Mycoplasmoidales</taxon>
        <taxon>Metamycoplasmataceae</taxon>
        <taxon>Mycoplasmopsis</taxon>
    </lineage>
</organism>
<reference evidence="3" key="1">
    <citation type="submission" date="2022-07" db="EMBL/GenBank/DDBJ databases">
        <title>Complete genome of Mycoplasma equigenitalium type strain T37.</title>
        <authorList>
            <person name="Spergser J."/>
        </authorList>
    </citation>
    <scope>NUCLEOTIDE SEQUENCE</scope>
    <source>
        <strain evidence="3">T37</strain>
    </source>
</reference>
<protein>
    <submittedName>
        <fullName evidence="3">NUDIX hydrolase</fullName>
    </submittedName>
</protein>
<feature type="domain" description="Nudix hydrolase" evidence="2">
    <location>
        <begin position="28"/>
        <end position="168"/>
    </location>
</feature>
<evidence type="ECO:0000313" key="3">
    <source>
        <dbReference type="EMBL" id="UUD37196.1"/>
    </source>
</evidence>
<dbReference type="GO" id="GO:0016787">
    <property type="term" value="F:hydrolase activity"/>
    <property type="evidence" value="ECO:0007669"/>
    <property type="project" value="UniProtKB-KW"/>
</dbReference>
<dbReference type="Proteomes" id="UP001059576">
    <property type="component" value="Chromosome"/>
</dbReference>
<sequence length="177" mass="20284">MSKSTKLFETDWISVHKSEKGFIYCQRKSVNSIAALLYKKVDNEKLFLVHYQPLPEVEEKTKFDDCFPSTVTGAIEEGEKPVECVIREIQEETGFKVTKKHIKASSVSIATTQMNEKVFNFLVDVTNLEQGEIMNDGSLFEAVSYNEWKTAAELETIFERELYLSSLTSCYLLTKKI</sequence>
<dbReference type="RefSeq" id="WP_129722023.1">
    <property type="nucleotide sequence ID" value="NZ_CP101808.1"/>
</dbReference>
<dbReference type="SUPFAM" id="SSF55811">
    <property type="entry name" value="Nudix"/>
    <property type="match status" value="1"/>
</dbReference>
<evidence type="ECO:0000259" key="2">
    <source>
        <dbReference type="PROSITE" id="PS51462"/>
    </source>
</evidence>
<dbReference type="InterPro" id="IPR015797">
    <property type="entry name" value="NUDIX_hydrolase-like_dom_sf"/>
</dbReference>
<dbReference type="Pfam" id="PF00293">
    <property type="entry name" value="NUDIX"/>
    <property type="match status" value="1"/>
</dbReference>
<keyword evidence="4" id="KW-1185">Reference proteome</keyword>
<dbReference type="Gene3D" id="3.90.79.10">
    <property type="entry name" value="Nucleoside Triphosphate Pyrophosphohydrolase"/>
    <property type="match status" value="1"/>
</dbReference>
<keyword evidence="1 3" id="KW-0378">Hydrolase</keyword>
<dbReference type="InterPro" id="IPR000086">
    <property type="entry name" value="NUDIX_hydrolase_dom"/>
</dbReference>
<accession>A0ABY5J3U8</accession>
<gene>
    <name evidence="3" type="ORF">NPA09_01315</name>
</gene>